<comment type="subcellular location">
    <subcellularLocation>
        <location evidence="1">Membrane</location>
        <topology evidence="1">Multi-pass membrane protein</topology>
    </subcellularLocation>
</comment>
<dbReference type="GO" id="GO:0005886">
    <property type="term" value="C:plasma membrane"/>
    <property type="evidence" value="ECO:0007669"/>
    <property type="project" value="TreeGrafter"/>
</dbReference>
<dbReference type="NCBIfam" id="NF037982">
    <property type="entry name" value="Nramp_1"/>
    <property type="match status" value="1"/>
</dbReference>
<dbReference type="KEGG" id="ddr:Deide_3p02300"/>
<keyword evidence="7" id="KW-0614">Plasmid</keyword>
<feature type="transmembrane region" description="Helical" evidence="6">
    <location>
        <begin position="391"/>
        <end position="414"/>
    </location>
</feature>
<dbReference type="AlphaFoldDB" id="C1D3V9"/>
<evidence type="ECO:0000256" key="3">
    <source>
        <dbReference type="ARBA" id="ARBA00022989"/>
    </source>
</evidence>
<feature type="transmembrane region" description="Helical" evidence="6">
    <location>
        <begin position="164"/>
        <end position="186"/>
    </location>
</feature>
<dbReference type="PANTHER" id="PTHR11706:SF3">
    <property type="entry name" value="METAL ION TRANSPORT PROTEIN"/>
    <property type="match status" value="1"/>
</dbReference>
<feature type="transmembrane region" description="Helical" evidence="6">
    <location>
        <begin position="206"/>
        <end position="227"/>
    </location>
</feature>
<evidence type="ECO:0000256" key="1">
    <source>
        <dbReference type="ARBA" id="ARBA00004141"/>
    </source>
</evidence>
<geneLocation type="plasmid" evidence="8">
    <name>pDeide3</name>
</geneLocation>
<keyword evidence="8" id="KW-1185">Reference proteome</keyword>
<evidence type="ECO:0000256" key="2">
    <source>
        <dbReference type="ARBA" id="ARBA00022692"/>
    </source>
</evidence>
<dbReference type="InterPro" id="IPR001046">
    <property type="entry name" value="NRAMP_fam"/>
</dbReference>
<evidence type="ECO:0000256" key="6">
    <source>
        <dbReference type="SAM" id="Phobius"/>
    </source>
</evidence>
<dbReference type="GO" id="GO:0005384">
    <property type="term" value="F:manganese ion transmembrane transporter activity"/>
    <property type="evidence" value="ECO:0007669"/>
    <property type="project" value="TreeGrafter"/>
</dbReference>
<name>C1D3V9_DEIDV</name>
<keyword evidence="2 6" id="KW-0812">Transmembrane</keyword>
<dbReference type="EMBL" id="CP001117">
    <property type="protein sequence ID" value="ACO48188.2"/>
    <property type="molecule type" value="Genomic_DNA"/>
</dbReference>
<gene>
    <name evidence="7" type="ordered locus">Deide_3p02300</name>
</gene>
<feature type="region of interest" description="Disordered" evidence="5">
    <location>
        <begin position="1"/>
        <end position="20"/>
    </location>
</feature>
<feature type="transmembrane region" description="Helical" evidence="6">
    <location>
        <begin position="426"/>
        <end position="448"/>
    </location>
</feature>
<protein>
    <submittedName>
        <fullName evidence="7">Putative NRAMP family Mn2+/Fe2+ transporter</fullName>
    </submittedName>
</protein>
<feature type="transmembrane region" description="Helical" evidence="6">
    <location>
        <begin position="368"/>
        <end position="385"/>
    </location>
</feature>
<feature type="transmembrane region" description="Helical" evidence="6">
    <location>
        <begin position="101"/>
        <end position="125"/>
    </location>
</feature>
<evidence type="ECO:0000313" key="8">
    <source>
        <dbReference type="Proteomes" id="UP000002208"/>
    </source>
</evidence>
<evidence type="ECO:0000256" key="5">
    <source>
        <dbReference type="SAM" id="MobiDB-lite"/>
    </source>
</evidence>
<evidence type="ECO:0000256" key="4">
    <source>
        <dbReference type="ARBA" id="ARBA00023136"/>
    </source>
</evidence>
<reference evidence="7 8" key="1">
    <citation type="journal article" date="2009" name="PLoS Genet.">
        <title>Alliance of proteomics and genomics to unravel the specificities of Sahara bacterium Deinococcus deserti.</title>
        <authorList>
            <person name="de Groot A."/>
            <person name="Dulermo R."/>
            <person name="Ortet P."/>
            <person name="Blanchard L."/>
            <person name="Guerin P."/>
            <person name="Fernandez B."/>
            <person name="Vacherie B."/>
            <person name="Dossat C."/>
            <person name="Jolivet E."/>
            <person name="Siguier P."/>
            <person name="Chandler M."/>
            <person name="Barakat M."/>
            <person name="Dedieu A."/>
            <person name="Barbe V."/>
            <person name="Heulin T."/>
            <person name="Sommer S."/>
            <person name="Achouak W."/>
            <person name="Armengaud J."/>
        </authorList>
    </citation>
    <scope>NUCLEOTIDE SEQUENCE [LARGE SCALE GENOMIC DNA]</scope>
    <source>
        <strain evidence="8">DSM 17065 / CIP 109153 / LMG 22923 / VCD115</strain>
        <plasmid evidence="8">pDeide3</plasmid>
    </source>
</reference>
<feature type="transmembrane region" description="Helical" evidence="6">
    <location>
        <begin position="257"/>
        <end position="282"/>
    </location>
</feature>
<accession>C1D3V9</accession>
<dbReference type="Pfam" id="PF01566">
    <property type="entry name" value="Nramp"/>
    <property type="match status" value="1"/>
</dbReference>
<organism evidence="7 8">
    <name type="scientific">Deinococcus deserti (strain DSM 17065 / CIP 109153 / LMG 22923 / VCD115)</name>
    <dbReference type="NCBI Taxonomy" id="546414"/>
    <lineage>
        <taxon>Bacteria</taxon>
        <taxon>Thermotogati</taxon>
        <taxon>Deinococcota</taxon>
        <taxon>Deinococci</taxon>
        <taxon>Deinococcales</taxon>
        <taxon>Deinococcaceae</taxon>
        <taxon>Deinococcus</taxon>
    </lineage>
</organism>
<dbReference type="Proteomes" id="UP000002208">
    <property type="component" value="Plasmid 3"/>
</dbReference>
<evidence type="ECO:0000313" key="7">
    <source>
        <dbReference type="EMBL" id="ACO48188.2"/>
    </source>
</evidence>
<sequence length="454" mass="48084">MNDRAHGQPDSEHSRVPEAPQGRERLKWLGPSFLWMMSAAGSGELLFTPRIAAQYGYTLLWALLIAVAFKWFINREVGRYAVCTGGNVLRGFANLPGPRHWALWFILVPQIVVAVATVAGLAGTAGTAGALFTSGGAAAWSIGIVLLAGTVIVLGQYKLVERVITWLAVLITLAVLVTAISVTPDLGALAGGLAPQLPAGVDFAEVVPWLGFMLAGAAGLVWFSYWVQARGYGAAYAAEEVDPHSLSDTERSRLRGWLAFLTLSNTLAVVGALIIAVAFLILGTELLRPEGLVPDESEVARTLGRLLGDVWGPAGFWFMVTAVVVTFSSTILSAQDGFARMFSGGVRTLLTGFGVRASEVNRTWMRRGVVVGLLVALPIGAYLLFGEPVALLQLAGAIEAAHIPVVALLTLLLNRRALPQELQPSGLALAATALAAVFFAAFAAYYMYQVATAG</sequence>
<keyword evidence="3 6" id="KW-1133">Transmembrane helix</keyword>
<keyword evidence="4 6" id="KW-0472">Membrane</keyword>
<feature type="transmembrane region" description="Helical" evidence="6">
    <location>
        <begin position="137"/>
        <end position="157"/>
    </location>
</feature>
<dbReference type="GO" id="GO:0015086">
    <property type="term" value="F:cadmium ion transmembrane transporter activity"/>
    <property type="evidence" value="ECO:0007669"/>
    <property type="project" value="TreeGrafter"/>
</dbReference>
<dbReference type="PANTHER" id="PTHR11706">
    <property type="entry name" value="SOLUTE CARRIER PROTEIN FAMILY 11 MEMBER"/>
    <property type="match status" value="1"/>
</dbReference>
<feature type="transmembrane region" description="Helical" evidence="6">
    <location>
        <begin position="314"/>
        <end position="334"/>
    </location>
</feature>
<dbReference type="GO" id="GO:0034755">
    <property type="term" value="P:iron ion transmembrane transport"/>
    <property type="evidence" value="ECO:0007669"/>
    <property type="project" value="TreeGrafter"/>
</dbReference>
<dbReference type="OrthoDB" id="9787548at2"/>
<proteinExistence type="predicted"/>
<dbReference type="RefSeq" id="WP_041228099.1">
    <property type="nucleotide sequence ID" value="NC_012528.1"/>
</dbReference>
<feature type="transmembrane region" description="Helical" evidence="6">
    <location>
        <begin position="54"/>
        <end position="73"/>
    </location>
</feature>
<dbReference type="HOGENOM" id="CLU_020088_6_3_0"/>